<evidence type="ECO:0000313" key="2">
    <source>
        <dbReference type="Proteomes" id="UP000593564"/>
    </source>
</evidence>
<protein>
    <submittedName>
        <fullName evidence="1">Uncharacterized protein</fullName>
    </submittedName>
</protein>
<sequence length="120" mass="13676">MGDKWRVEMDQNAYIKMILHALKHRNSSVKGLLFSCLSSASADFLHIVDSVPFFHFHFSHLLPIEITLTQAKERALDVRPMEFTLYEEALRGGLRLPISQIVVEVLNWLKVAPGQLMSNA</sequence>
<proteinExistence type="predicted"/>
<dbReference type="PANTHER" id="PTHR12941:SF10">
    <property type="entry name" value="ER MEMBRANE PROTEIN COMPLEX SUBUNIT 8_9 HOMOLOG"/>
    <property type="match status" value="1"/>
</dbReference>
<accession>A0A7J7H9H8</accession>
<dbReference type="AlphaFoldDB" id="A0A7J7H9H8"/>
<comment type="caution">
    <text evidence="1">The sequence shown here is derived from an EMBL/GenBank/DDBJ whole genome shotgun (WGS) entry which is preliminary data.</text>
</comment>
<dbReference type="GO" id="GO:0072546">
    <property type="term" value="C:EMC complex"/>
    <property type="evidence" value="ECO:0007669"/>
    <property type="project" value="InterPro"/>
</dbReference>
<organism evidence="1 2">
    <name type="scientific">Camellia sinensis</name>
    <name type="common">Tea plant</name>
    <name type="synonym">Thea sinensis</name>
    <dbReference type="NCBI Taxonomy" id="4442"/>
    <lineage>
        <taxon>Eukaryota</taxon>
        <taxon>Viridiplantae</taxon>
        <taxon>Streptophyta</taxon>
        <taxon>Embryophyta</taxon>
        <taxon>Tracheophyta</taxon>
        <taxon>Spermatophyta</taxon>
        <taxon>Magnoliopsida</taxon>
        <taxon>eudicotyledons</taxon>
        <taxon>Gunneridae</taxon>
        <taxon>Pentapetalae</taxon>
        <taxon>asterids</taxon>
        <taxon>Ericales</taxon>
        <taxon>Theaceae</taxon>
        <taxon>Camellia</taxon>
    </lineage>
</organism>
<reference evidence="1 2" key="2">
    <citation type="submission" date="2020-07" db="EMBL/GenBank/DDBJ databases">
        <title>Genome assembly of wild tea tree DASZ reveals pedigree and selection history of tea varieties.</title>
        <authorList>
            <person name="Zhang W."/>
        </authorList>
    </citation>
    <scope>NUCLEOTIDE SEQUENCE [LARGE SCALE GENOMIC DNA]</scope>
    <source>
        <strain evidence="2">cv. G240</strain>
        <tissue evidence="1">Leaf</tissue>
    </source>
</reference>
<evidence type="ECO:0000313" key="1">
    <source>
        <dbReference type="EMBL" id="KAF5949600.1"/>
    </source>
</evidence>
<reference evidence="2" key="1">
    <citation type="journal article" date="2020" name="Nat. Commun.">
        <title>Genome assembly of wild tea tree DASZ reveals pedigree and selection history of tea varieties.</title>
        <authorList>
            <person name="Zhang W."/>
            <person name="Zhang Y."/>
            <person name="Qiu H."/>
            <person name="Guo Y."/>
            <person name="Wan H."/>
            <person name="Zhang X."/>
            <person name="Scossa F."/>
            <person name="Alseekh S."/>
            <person name="Zhang Q."/>
            <person name="Wang P."/>
            <person name="Xu L."/>
            <person name="Schmidt M.H."/>
            <person name="Jia X."/>
            <person name="Li D."/>
            <person name="Zhu A."/>
            <person name="Guo F."/>
            <person name="Chen W."/>
            <person name="Ni D."/>
            <person name="Usadel B."/>
            <person name="Fernie A.R."/>
            <person name="Wen W."/>
        </authorList>
    </citation>
    <scope>NUCLEOTIDE SEQUENCE [LARGE SCALE GENOMIC DNA]</scope>
    <source>
        <strain evidence="2">cv. G240</strain>
    </source>
</reference>
<dbReference type="Proteomes" id="UP000593564">
    <property type="component" value="Unassembled WGS sequence"/>
</dbReference>
<gene>
    <name evidence="1" type="ORF">HYC85_011593</name>
</gene>
<keyword evidence="2" id="KW-1185">Reference proteome</keyword>
<name>A0A7J7H9H8_CAMSI</name>
<dbReference type="PANTHER" id="PTHR12941">
    <property type="entry name" value="ER MEMBRANE PROTEIN COMPLEX"/>
    <property type="match status" value="1"/>
</dbReference>
<dbReference type="InterPro" id="IPR005366">
    <property type="entry name" value="EMC8/9"/>
</dbReference>
<dbReference type="EMBL" id="JACBKZ010000005">
    <property type="protein sequence ID" value="KAF5949600.1"/>
    <property type="molecule type" value="Genomic_DNA"/>
</dbReference>
<dbReference type="Pfam" id="PF03665">
    <property type="entry name" value="UPF0172"/>
    <property type="match status" value="1"/>
</dbReference>